<name>A0AAV2DPZ6_9ROSI</name>
<evidence type="ECO:0000313" key="3">
    <source>
        <dbReference type="Proteomes" id="UP001497516"/>
    </source>
</evidence>
<feature type="region of interest" description="Disordered" evidence="1">
    <location>
        <begin position="1"/>
        <end position="78"/>
    </location>
</feature>
<dbReference type="Proteomes" id="UP001497516">
    <property type="component" value="Chromosome 3"/>
</dbReference>
<evidence type="ECO:0000313" key="2">
    <source>
        <dbReference type="EMBL" id="CAL1375600.1"/>
    </source>
</evidence>
<feature type="compositionally biased region" description="Low complexity" evidence="1">
    <location>
        <begin position="66"/>
        <end position="75"/>
    </location>
</feature>
<sequence>MLPIAVTAAPRRTSASPPSDPEDDPSPPLRRSRALSPTGCFSSSNLQPRRLDVRANTLQPRNAGAPGLLRPLRGPGRSGLVATTCVQSTSLRIGEEKEGVRRSGLVRGRR</sequence>
<gene>
    <name evidence="2" type="ORF">LTRI10_LOCUS17388</name>
</gene>
<reference evidence="2 3" key="1">
    <citation type="submission" date="2024-04" db="EMBL/GenBank/DDBJ databases">
        <authorList>
            <person name="Fracassetti M."/>
        </authorList>
    </citation>
    <scope>NUCLEOTIDE SEQUENCE [LARGE SCALE GENOMIC DNA]</scope>
</reference>
<protein>
    <submittedName>
        <fullName evidence="2">Uncharacterized protein</fullName>
    </submittedName>
</protein>
<proteinExistence type="predicted"/>
<dbReference type="AlphaFoldDB" id="A0AAV2DPZ6"/>
<organism evidence="2 3">
    <name type="scientific">Linum trigynum</name>
    <dbReference type="NCBI Taxonomy" id="586398"/>
    <lineage>
        <taxon>Eukaryota</taxon>
        <taxon>Viridiplantae</taxon>
        <taxon>Streptophyta</taxon>
        <taxon>Embryophyta</taxon>
        <taxon>Tracheophyta</taxon>
        <taxon>Spermatophyta</taxon>
        <taxon>Magnoliopsida</taxon>
        <taxon>eudicotyledons</taxon>
        <taxon>Gunneridae</taxon>
        <taxon>Pentapetalae</taxon>
        <taxon>rosids</taxon>
        <taxon>fabids</taxon>
        <taxon>Malpighiales</taxon>
        <taxon>Linaceae</taxon>
        <taxon>Linum</taxon>
    </lineage>
</organism>
<evidence type="ECO:0000256" key="1">
    <source>
        <dbReference type="SAM" id="MobiDB-lite"/>
    </source>
</evidence>
<accession>A0AAV2DPZ6</accession>
<dbReference type="EMBL" id="OZ034816">
    <property type="protein sequence ID" value="CAL1375600.1"/>
    <property type="molecule type" value="Genomic_DNA"/>
</dbReference>
<keyword evidence="3" id="KW-1185">Reference proteome</keyword>